<dbReference type="OrthoDB" id="1047112at2"/>
<dbReference type="STRING" id="880526.GCA_000427365_01437"/>
<proteinExistence type="predicted"/>
<name>A0A379MWB1_9BACT</name>
<keyword evidence="2" id="KW-1185">Reference proteome</keyword>
<dbReference type="Proteomes" id="UP000255233">
    <property type="component" value="Unassembled WGS sequence"/>
</dbReference>
<dbReference type="Pfam" id="PF15869">
    <property type="entry name" value="TolB_like"/>
    <property type="match status" value="1"/>
</dbReference>
<dbReference type="EMBL" id="UGVL01000001">
    <property type="protein sequence ID" value="SUE35137.1"/>
    <property type="molecule type" value="Genomic_DNA"/>
</dbReference>
<dbReference type="RefSeq" id="WP_027291117.1">
    <property type="nucleotide sequence ID" value="NZ_UGVL01000001.1"/>
</dbReference>
<evidence type="ECO:0008006" key="3">
    <source>
        <dbReference type="Google" id="ProtNLM"/>
    </source>
</evidence>
<accession>A0A379MWB1</accession>
<gene>
    <name evidence="1" type="ORF">NCTC11190_02383</name>
</gene>
<reference evidence="1 2" key="1">
    <citation type="submission" date="2018-06" db="EMBL/GenBank/DDBJ databases">
        <authorList>
            <consortium name="Pathogen Informatics"/>
            <person name="Doyle S."/>
        </authorList>
    </citation>
    <scope>NUCLEOTIDE SEQUENCE [LARGE SCALE GENOMIC DNA]</scope>
    <source>
        <strain evidence="1 2">NCTC11190</strain>
    </source>
</reference>
<protein>
    <recommendedName>
        <fullName evidence="3">TolB-like 6-blade propeller-like</fullName>
    </recommendedName>
</protein>
<evidence type="ECO:0000313" key="2">
    <source>
        <dbReference type="Proteomes" id="UP000255233"/>
    </source>
</evidence>
<organism evidence="1 2">
    <name type="scientific">Rikenella microfusus</name>
    <dbReference type="NCBI Taxonomy" id="28139"/>
    <lineage>
        <taxon>Bacteria</taxon>
        <taxon>Pseudomonadati</taxon>
        <taxon>Bacteroidota</taxon>
        <taxon>Bacteroidia</taxon>
        <taxon>Bacteroidales</taxon>
        <taxon>Rikenellaceae</taxon>
        <taxon>Rikenella</taxon>
    </lineage>
</organism>
<evidence type="ECO:0000313" key="1">
    <source>
        <dbReference type="EMBL" id="SUE35137.1"/>
    </source>
</evidence>
<sequence length="365" mass="40783">MKNFLYPGMLVVTVLFSRCGNIPESAGTDSLWDDRTVEVATSTVPCDDEALLTGGMEISGDRFVMYNISQPDLFGCFRLRNDSLVFVAPLQKRGNGPYEALMSQAVFMPECDGLFLIDRQTGRKAFRIDSADPEKWSDVKSWRAFELPNKPNLMSIVPTDCSGGFIAQLLDDRRHMFCTFRSGDSTVAPLSIPYPEVSEGCPDISLGIACRGTLQKRPGSQEYVFSAQNSRYVVVFSLKEGQAADIRLLYDTPPQFTLASDGINPRISGETLSGFYVQATRKYIYLTPRNHRDADTKALERSPAFGTAYETFVFDWEGNPVRKILADKPLQTVAFTDDDRFLYAKTADPQQSDECLVRGRILPTE</sequence>
<dbReference type="AlphaFoldDB" id="A0A379MWB1"/>